<dbReference type="GO" id="GO:0007606">
    <property type="term" value="P:sensory perception of chemical stimulus"/>
    <property type="evidence" value="ECO:0007669"/>
    <property type="project" value="InterPro"/>
</dbReference>
<evidence type="ECO:0000256" key="5">
    <source>
        <dbReference type="ARBA" id="ARBA00023136"/>
    </source>
</evidence>
<organism evidence="7 8">
    <name type="scientific">Caenorhabditis tropicalis</name>
    <dbReference type="NCBI Taxonomy" id="1561998"/>
    <lineage>
        <taxon>Eukaryota</taxon>
        <taxon>Metazoa</taxon>
        <taxon>Ecdysozoa</taxon>
        <taxon>Nematoda</taxon>
        <taxon>Chromadorea</taxon>
        <taxon>Rhabditida</taxon>
        <taxon>Rhabditina</taxon>
        <taxon>Rhabditomorpha</taxon>
        <taxon>Rhabditoidea</taxon>
        <taxon>Rhabditidae</taxon>
        <taxon>Peloderinae</taxon>
        <taxon>Caenorhabditis</taxon>
    </lineage>
</organism>
<reference evidence="8" key="1">
    <citation type="submission" date="2016-11" db="UniProtKB">
        <authorList>
            <consortium name="WormBaseParasite"/>
        </authorList>
    </citation>
    <scope>IDENTIFICATION</scope>
</reference>
<keyword evidence="7" id="KW-1185">Reference proteome</keyword>
<sequence length="108" mass="12470">MFDKIVWSIGFFNSIVNSCLILDNYDIPITYKNVASISCDFSILLYGVIVPVVYYNQIESWKKRVEVIMVGNTFCSQMIKFLPARLFQTESGSSKRHLRTRFGISWGL</sequence>
<protein>
    <submittedName>
        <fullName evidence="8">7TM_GPCR_Srx domain-containing protein</fullName>
    </submittedName>
</protein>
<evidence type="ECO:0000256" key="3">
    <source>
        <dbReference type="ARBA" id="ARBA00022692"/>
    </source>
</evidence>
<dbReference type="InterPro" id="IPR004151">
    <property type="entry name" value="7TM_GPCR_serpentine_rcpt_Sre"/>
</dbReference>
<keyword evidence="3 6" id="KW-0812">Transmembrane</keyword>
<keyword evidence="5 6" id="KW-0472">Membrane</keyword>
<evidence type="ECO:0000313" key="7">
    <source>
        <dbReference type="Proteomes" id="UP000095282"/>
    </source>
</evidence>
<dbReference type="Pfam" id="PF03125">
    <property type="entry name" value="Sre"/>
    <property type="match status" value="1"/>
</dbReference>
<accession>A0A1I7TY52</accession>
<proteinExistence type="inferred from homology"/>
<evidence type="ECO:0000256" key="2">
    <source>
        <dbReference type="ARBA" id="ARBA00006803"/>
    </source>
</evidence>
<evidence type="ECO:0000256" key="1">
    <source>
        <dbReference type="ARBA" id="ARBA00004141"/>
    </source>
</evidence>
<evidence type="ECO:0000313" key="8">
    <source>
        <dbReference type="WBParaSite" id="Csp11.Scaffold629.g12962.t2"/>
    </source>
</evidence>
<evidence type="ECO:0000256" key="4">
    <source>
        <dbReference type="ARBA" id="ARBA00022989"/>
    </source>
</evidence>
<dbReference type="WBParaSite" id="Csp11.Scaffold629.g12962.t2">
    <property type="protein sequence ID" value="Csp11.Scaffold629.g12962.t2"/>
    <property type="gene ID" value="Csp11.Scaffold629.g12962"/>
</dbReference>
<comment type="subcellular location">
    <subcellularLocation>
        <location evidence="1">Membrane</location>
        <topology evidence="1">Multi-pass membrane protein</topology>
    </subcellularLocation>
</comment>
<dbReference type="AlphaFoldDB" id="A0A1I7TY52"/>
<feature type="transmembrane region" description="Helical" evidence="6">
    <location>
        <begin position="34"/>
        <end position="55"/>
    </location>
</feature>
<dbReference type="Proteomes" id="UP000095282">
    <property type="component" value="Unplaced"/>
</dbReference>
<dbReference type="GO" id="GO:0016020">
    <property type="term" value="C:membrane"/>
    <property type="evidence" value="ECO:0007669"/>
    <property type="project" value="UniProtKB-SubCell"/>
</dbReference>
<evidence type="ECO:0000256" key="6">
    <source>
        <dbReference type="SAM" id="Phobius"/>
    </source>
</evidence>
<keyword evidence="4 6" id="KW-1133">Transmembrane helix</keyword>
<name>A0A1I7TY52_9PELO</name>
<comment type="similarity">
    <text evidence="2">Belongs to the nematode receptor-like protein sre family.</text>
</comment>